<dbReference type="EC" id="3.2.1.-" evidence="17"/>
<dbReference type="Pfam" id="PF07748">
    <property type="entry name" value="Glyco_hydro_38C"/>
    <property type="match status" value="1"/>
</dbReference>
<protein>
    <recommendedName>
        <fullName evidence="17">Alpha-mannosidase</fullName>
        <ecNumber evidence="17">3.2.1.-</ecNumber>
    </recommendedName>
</protein>
<dbReference type="Proteomes" id="UP001445076">
    <property type="component" value="Unassembled WGS sequence"/>
</dbReference>
<dbReference type="SUPFAM" id="SSF88688">
    <property type="entry name" value="Families 57/38 glycoside transferase middle domain"/>
    <property type="match status" value="1"/>
</dbReference>
<dbReference type="EMBL" id="JARKIK010000043">
    <property type="protein sequence ID" value="KAK8737033.1"/>
    <property type="molecule type" value="Genomic_DNA"/>
</dbReference>
<comment type="similarity">
    <text evidence="3 17">Belongs to the glycosyl hydrolase 38 family.</text>
</comment>
<sequence length="1195" mass="134231">MMRLRASSVVFGGAVSLATLVLLYQVLSLPPDNHQQPPGDYKDLASLEARLRRLETDIQTNQHTISEIKSLVRQLARSSSRANSLLGPQYGIVAANRFIRNGLTGVNDAVAAVAAPGSPNKSATMAVAPMAVRYNLTQAAVMPDDCIFAQTAAPPADVQLDKVYAMLKFDNPDGGAWKQGWEIEYDAAQWSSSKKLRVFVVPHSHNDPGWVKTFDQYYTDQTHHILDNMVQKLPMDPRRKFIWAEISFFSLWWDQQSENVREAVRRLVDRGQLEMVTGGWVMNDEANTHYFAMLVQMMEGHEWLKLNLGVKPNNGWAIDPFGMTSTMAYLLKRMGLENMVVQRVHYAVKKYLAREKCLEFRWRQVWDSGSSTEMLCHMMPFYSYDVPHTCGPDPKICCQFDFRRLPGSGVTCPWHLPPQTISDHNLAARSLLLLDQYRKKSQLFRTNVVLVPLGDDFRFVRPEEWDDQFNNYQRLFDYLNTNDDLHVEAQFGTLADYFRAVHEESESLSGGAGSGGEDDIFPSLTGDFFTYADRDDHYWSGYYTTRPFHKTLTRVLEGYLRGAEVLYTAMVATQSTMGTTGSSDGTMVEVAEALMAMLVSSRRSLALFQHHDGITGTAKDHVVVDYANKLVRSITDCQLVIQQAAHYLLAIDQHNYRGKTDTLYYQLGEKYTQHNQLPSKMVLVLQPGTSAQLVIYNPDAHRRPQLLTVRVSSPYVEVIDRKDQTVPCQVDPVFVQSSEASNDMFDVTFLVDLPSLSLTTYTIKIVDPEKVNQQFVSYGKVVSRGMVAPSVPAVFTAIEETNGQSFTLHNDHLQARFGSNGLMQSLTAQGRTLDLNLEFVKYGVKNHRETAGAYLFLPDKEATPLPVGQPAVLTVLGPLLSTVTTHLKNIIHTVTVKSSPGVDGMGVEINNLVNIKLERNYEFAMRLNTDIKNGDVFYTDLNGFQVNKRTRYDKLPIQANYYPIPSLAYIQDDDTRLSLLSAQPLGGSSLASGQLEVMLDRRLMQDDNRGLGQGILDNVLTSSTFRVLLEPRITVKEREDGKLLKNSSLPSLLSLSALNTLLYPEYTLLPTTKVEGARSWWEVGGALPCDVHLVHLRTMVDPPRARVGQLVAHPPAHLSSLTLHRLGFDCYFQSPGLTCSTTAGKVRLSQVFPTMFGEQVQQMSLSMLYEGVDMTKSYTLSLQPMELYTFRLSHT</sequence>
<evidence type="ECO:0000256" key="2">
    <source>
        <dbReference type="ARBA" id="ARBA00004922"/>
    </source>
</evidence>
<evidence type="ECO:0000256" key="9">
    <source>
        <dbReference type="ARBA" id="ARBA00022968"/>
    </source>
</evidence>
<evidence type="ECO:0000313" key="20">
    <source>
        <dbReference type="Proteomes" id="UP001445076"/>
    </source>
</evidence>
<keyword evidence="6 17" id="KW-0479">Metal-binding</keyword>
<evidence type="ECO:0000256" key="5">
    <source>
        <dbReference type="ARBA" id="ARBA00022692"/>
    </source>
</evidence>
<dbReference type="InterPro" id="IPR037094">
    <property type="entry name" value="Glyco_hydro_38_cen_sf"/>
</dbReference>
<comment type="pathway">
    <text evidence="2">Protein modification; protein glycosylation.</text>
</comment>
<dbReference type="FunFam" id="3.20.110.10:FF:000003">
    <property type="entry name" value="Alpha-mannosidase"/>
    <property type="match status" value="1"/>
</dbReference>
<dbReference type="InterPro" id="IPR011682">
    <property type="entry name" value="Glyco_hydro_38_C"/>
</dbReference>
<dbReference type="GO" id="GO:0030246">
    <property type="term" value="F:carbohydrate binding"/>
    <property type="evidence" value="ECO:0007669"/>
    <property type="project" value="InterPro"/>
</dbReference>
<dbReference type="InterPro" id="IPR011330">
    <property type="entry name" value="Glyco_hydro/deAcase_b/a-brl"/>
</dbReference>
<evidence type="ECO:0000256" key="15">
    <source>
        <dbReference type="ARBA" id="ARBA00059516"/>
    </source>
</evidence>
<dbReference type="EMBL" id="JARKIK010000043">
    <property type="protein sequence ID" value="KAK8737032.1"/>
    <property type="molecule type" value="Genomic_DNA"/>
</dbReference>
<dbReference type="Gene3D" id="1.20.1270.50">
    <property type="entry name" value="Glycoside hydrolase family 38, central domain"/>
    <property type="match status" value="1"/>
</dbReference>
<dbReference type="InterPro" id="IPR050843">
    <property type="entry name" value="Glycosyl_Hydrlase_38"/>
</dbReference>
<dbReference type="EMBL" id="JARKIK010000043">
    <property type="protein sequence ID" value="KAK8737036.1"/>
    <property type="molecule type" value="Genomic_DNA"/>
</dbReference>
<feature type="domain" description="Glycoside hydrolase family 38 central" evidence="18">
    <location>
        <begin position="537"/>
        <end position="630"/>
    </location>
</feature>
<evidence type="ECO:0000256" key="11">
    <source>
        <dbReference type="ARBA" id="ARBA00023034"/>
    </source>
</evidence>
<comment type="subunit">
    <text evidence="4">Homodimer; disulfide-linked.</text>
</comment>
<evidence type="ECO:0000256" key="8">
    <source>
        <dbReference type="ARBA" id="ARBA00022833"/>
    </source>
</evidence>
<reference evidence="19" key="2">
    <citation type="submission" date="2024-01" db="EMBL/GenBank/DDBJ databases">
        <authorList>
            <person name="He J."/>
            <person name="Wang M."/>
            <person name="Zheng J."/>
            <person name="Liu Z."/>
        </authorList>
    </citation>
    <scope>NUCLEOTIDE SEQUENCE</scope>
    <source>
        <strain evidence="19">ZL_2023a</strain>
        <tissue evidence="19">Muscle</tissue>
    </source>
</reference>
<dbReference type="InterPro" id="IPR011013">
    <property type="entry name" value="Gal_mutarotase_sf_dom"/>
</dbReference>
<dbReference type="GO" id="GO:0046872">
    <property type="term" value="F:metal ion binding"/>
    <property type="evidence" value="ECO:0007669"/>
    <property type="project" value="UniProtKB-KW"/>
</dbReference>
<dbReference type="FunFam" id="1.20.1270.50:FF:000001">
    <property type="entry name" value="Alpha-mannosidase"/>
    <property type="match status" value="1"/>
</dbReference>
<dbReference type="SMART" id="SM00872">
    <property type="entry name" value="Alpha-mann_mid"/>
    <property type="match status" value="1"/>
</dbReference>
<dbReference type="Pfam" id="PF09261">
    <property type="entry name" value="Alpha-mann_mid"/>
    <property type="match status" value="1"/>
</dbReference>
<evidence type="ECO:0000256" key="4">
    <source>
        <dbReference type="ARBA" id="ARBA00011748"/>
    </source>
</evidence>
<keyword evidence="8 17" id="KW-0862">Zinc</keyword>
<comment type="subcellular location">
    <subcellularLocation>
        <location evidence="1">Golgi apparatus membrane</location>
        <topology evidence="1">Single-pass type II membrane protein</topology>
    </subcellularLocation>
</comment>
<evidence type="ECO:0000256" key="6">
    <source>
        <dbReference type="ARBA" id="ARBA00022723"/>
    </source>
</evidence>
<keyword evidence="10" id="KW-1133">Transmembrane helix</keyword>
<evidence type="ECO:0000259" key="18">
    <source>
        <dbReference type="SMART" id="SM00872"/>
    </source>
</evidence>
<evidence type="ECO:0000256" key="14">
    <source>
        <dbReference type="ARBA" id="ARBA00023295"/>
    </source>
</evidence>
<keyword evidence="13" id="KW-1015">Disulfide bond</keyword>
<dbReference type="AlphaFoldDB" id="A0AAW0WZJ5"/>
<keyword evidence="9" id="KW-0735">Signal-anchor</keyword>
<comment type="catalytic activity">
    <reaction evidence="16">
        <text>N(4)-{beta-D-GlcNAc-(1-&gt;2)-alpha-D-Man-(1-&gt;3)-[alpha-D-Man-(1-&gt;3)-[alpha-D-Man-(1-&gt;6)]-alpha-D-Man-(1-&gt;6)]-beta-D-Man-(1-&gt;4)-beta-D-GlcNAc-(1-&gt;4)-beta-D-GlcNAc}-L-asparaginyl-[protein] + 2 H2O = 2 alpha-D-mannopyranose + an N(4)-{beta-D-GlcNAc-(1-&gt;2)-alpha-D-Man-(1-&gt;3)-[alpha-D-Man-(1-&gt;6)]-beta-D-Man-(1-&gt;4)-beta-D-GlcNAc-(1-&gt;4)-beta-D-GlcNAc}-L-asparaginyl-[protein]</text>
        <dbReference type="Rhea" id="RHEA:56052"/>
        <dbReference type="Rhea" id="RHEA-COMP:14368"/>
        <dbReference type="Rhea" id="RHEA-COMP:14369"/>
        <dbReference type="ChEBI" id="CHEBI:15377"/>
        <dbReference type="ChEBI" id="CHEBI:28729"/>
        <dbReference type="ChEBI" id="CHEBI:60615"/>
        <dbReference type="ChEBI" id="CHEBI:60625"/>
        <dbReference type="EC" id="3.2.1.114"/>
    </reaction>
</comment>
<dbReference type="InterPro" id="IPR015341">
    <property type="entry name" value="Glyco_hydro_38_cen"/>
</dbReference>
<evidence type="ECO:0000313" key="19">
    <source>
        <dbReference type="EMBL" id="KAK8737032.1"/>
    </source>
</evidence>
<dbReference type="GO" id="GO:0006491">
    <property type="term" value="P:N-glycan processing"/>
    <property type="evidence" value="ECO:0007669"/>
    <property type="project" value="TreeGrafter"/>
</dbReference>
<dbReference type="SUPFAM" id="SSF74650">
    <property type="entry name" value="Galactose mutarotase-like"/>
    <property type="match status" value="1"/>
</dbReference>
<dbReference type="PANTHER" id="PTHR11607:SF3">
    <property type="entry name" value="LYSOSOMAL ALPHA-MANNOSIDASE"/>
    <property type="match status" value="1"/>
</dbReference>
<keyword evidence="5" id="KW-0812">Transmembrane</keyword>
<gene>
    <name evidence="19" type="ORF">OTU49_004768</name>
</gene>
<evidence type="ECO:0000256" key="1">
    <source>
        <dbReference type="ARBA" id="ARBA00004323"/>
    </source>
</evidence>
<dbReference type="InterPro" id="IPR000602">
    <property type="entry name" value="Glyco_hydro_38_N"/>
</dbReference>
<keyword evidence="20" id="KW-1185">Reference proteome</keyword>
<evidence type="ECO:0000256" key="13">
    <source>
        <dbReference type="ARBA" id="ARBA00023157"/>
    </source>
</evidence>
<keyword evidence="12" id="KW-0472">Membrane</keyword>
<keyword evidence="7 17" id="KW-0378">Hydrolase</keyword>
<dbReference type="EMBL" id="JARKIK010000043">
    <property type="protein sequence ID" value="KAK8737035.1"/>
    <property type="molecule type" value="Genomic_DNA"/>
</dbReference>
<dbReference type="GO" id="GO:0004572">
    <property type="term" value="F:mannosyl-oligosaccharide 1,3-1,6-alpha-mannosidase activity"/>
    <property type="evidence" value="ECO:0007669"/>
    <property type="project" value="UniProtKB-EC"/>
</dbReference>
<dbReference type="FunFam" id="2.70.98.30:FF:000002">
    <property type="entry name" value="Alpha-mannosidase"/>
    <property type="match status" value="1"/>
</dbReference>
<evidence type="ECO:0000256" key="17">
    <source>
        <dbReference type="RuleBase" id="RU361199"/>
    </source>
</evidence>
<dbReference type="GO" id="GO:0000139">
    <property type="term" value="C:Golgi membrane"/>
    <property type="evidence" value="ECO:0007669"/>
    <property type="project" value="UniProtKB-SubCell"/>
</dbReference>
<dbReference type="CDD" id="cd10809">
    <property type="entry name" value="GH38N_AMII_GMII_SfManIII_like"/>
    <property type="match status" value="1"/>
</dbReference>
<name>A0AAW0WZJ5_CHEQU</name>
<dbReference type="Gene3D" id="2.70.98.30">
    <property type="entry name" value="Golgi alpha-mannosidase II, domain 4"/>
    <property type="match status" value="1"/>
</dbReference>
<dbReference type="Gene3D" id="3.20.110.10">
    <property type="entry name" value="Glycoside hydrolase 38, N terminal domain"/>
    <property type="match status" value="1"/>
</dbReference>
<evidence type="ECO:0000256" key="7">
    <source>
        <dbReference type="ARBA" id="ARBA00022801"/>
    </source>
</evidence>
<keyword evidence="14 17" id="KW-0326">Glycosidase</keyword>
<dbReference type="Gene3D" id="2.60.40.1180">
    <property type="entry name" value="Golgi alpha-mannosidase II"/>
    <property type="match status" value="1"/>
</dbReference>
<dbReference type="SUPFAM" id="SSF88713">
    <property type="entry name" value="Glycoside hydrolase/deacetylase"/>
    <property type="match status" value="1"/>
</dbReference>
<comment type="caution">
    <text evidence="19">The sequence shown here is derived from an EMBL/GenBank/DDBJ whole genome shotgun (WGS) entry which is preliminary data.</text>
</comment>
<comment type="cofactor">
    <cofactor evidence="17">
        <name>Zn(2+)</name>
        <dbReference type="ChEBI" id="CHEBI:29105"/>
    </cofactor>
    <text evidence="17">Binds 1 zinc ion per subunit.</text>
</comment>
<keyword evidence="11" id="KW-0333">Golgi apparatus</keyword>
<evidence type="ECO:0000256" key="3">
    <source>
        <dbReference type="ARBA" id="ARBA00009792"/>
    </source>
</evidence>
<reference evidence="19 20" key="1">
    <citation type="journal article" date="2024" name="BMC Genomics">
        <title>Genome assembly of redclaw crayfish (Cherax quadricarinatus) provides insights into its immune adaptation and hypoxia tolerance.</title>
        <authorList>
            <person name="Liu Z."/>
            <person name="Zheng J."/>
            <person name="Li H."/>
            <person name="Fang K."/>
            <person name="Wang S."/>
            <person name="He J."/>
            <person name="Zhou D."/>
            <person name="Weng S."/>
            <person name="Chi M."/>
            <person name="Gu Z."/>
            <person name="He J."/>
            <person name="Li F."/>
            <person name="Wang M."/>
        </authorList>
    </citation>
    <scope>NUCLEOTIDE SEQUENCE [LARGE SCALE GENOMIC DNA]</scope>
    <source>
        <strain evidence="19">ZL_2023a</strain>
    </source>
</reference>
<accession>A0AAW0WZJ5</accession>
<evidence type="ECO:0000256" key="12">
    <source>
        <dbReference type="ARBA" id="ARBA00023136"/>
    </source>
</evidence>
<dbReference type="PANTHER" id="PTHR11607">
    <property type="entry name" value="ALPHA-MANNOSIDASE"/>
    <property type="match status" value="1"/>
</dbReference>
<proteinExistence type="inferred from homology"/>
<dbReference type="InterPro" id="IPR027291">
    <property type="entry name" value="Glyco_hydro_38_N_sf"/>
</dbReference>
<dbReference type="InterPro" id="IPR028995">
    <property type="entry name" value="Glyco_hydro_57/38_cen_sf"/>
</dbReference>
<dbReference type="GO" id="GO:0006013">
    <property type="term" value="P:mannose metabolic process"/>
    <property type="evidence" value="ECO:0007669"/>
    <property type="project" value="InterPro"/>
</dbReference>
<dbReference type="InterPro" id="IPR013780">
    <property type="entry name" value="Glyco_hydro_b"/>
</dbReference>
<dbReference type="Pfam" id="PF01074">
    <property type="entry name" value="Glyco_hydro_38N"/>
    <property type="match status" value="1"/>
</dbReference>
<evidence type="ECO:0000256" key="10">
    <source>
        <dbReference type="ARBA" id="ARBA00022989"/>
    </source>
</evidence>
<organism evidence="19 20">
    <name type="scientific">Cherax quadricarinatus</name>
    <name type="common">Australian red claw crayfish</name>
    <dbReference type="NCBI Taxonomy" id="27406"/>
    <lineage>
        <taxon>Eukaryota</taxon>
        <taxon>Metazoa</taxon>
        <taxon>Ecdysozoa</taxon>
        <taxon>Arthropoda</taxon>
        <taxon>Crustacea</taxon>
        <taxon>Multicrustacea</taxon>
        <taxon>Malacostraca</taxon>
        <taxon>Eumalacostraca</taxon>
        <taxon>Eucarida</taxon>
        <taxon>Decapoda</taxon>
        <taxon>Pleocyemata</taxon>
        <taxon>Astacidea</taxon>
        <taxon>Parastacoidea</taxon>
        <taxon>Parastacidae</taxon>
        <taxon>Cherax</taxon>
    </lineage>
</organism>
<comment type="function">
    <text evidence="15">Catalyzes the first committed step in the biosynthesis of complex N-glycans. It controls conversion of high mannose to complex N-glycans; the final hydrolytic step in the N-glycan maturation pathway.</text>
</comment>
<evidence type="ECO:0000256" key="16">
    <source>
        <dbReference type="ARBA" id="ARBA00093232"/>
    </source>
</evidence>